<evidence type="ECO:0000313" key="2">
    <source>
        <dbReference type="EMBL" id="VDK53712.1"/>
    </source>
</evidence>
<dbReference type="AlphaFoldDB" id="A0A3P6QTH8"/>
<dbReference type="EMBL" id="UYRU01018524">
    <property type="protein sequence ID" value="VDK53712.1"/>
    <property type="molecule type" value="Genomic_DNA"/>
</dbReference>
<gene>
    <name evidence="2" type="ORF">DILT_LOCUS1985</name>
</gene>
<sequence length="69" mass="7253">MVPRSSHTAGSSVNGEGMTGYHRMSHGDLSHHLSLSQRVGNRHGALGSTGHLDRAAMMQHSGNVSEFGA</sequence>
<feature type="compositionally biased region" description="Polar residues" evidence="1">
    <location>
        <begin position="1"/>
        <end position="14"/>
    </location>
</feature>
<keyword evidence="3" id="KW-1185">Reference proteome</keyword>
<feature type="compositionally biased region" description="Polar residues" evidence="1">
    <location>
        <begin position="60"/>
        <end position="69"/>
    </location>
</feature>
<feature type="region of interest" description="Disordered" evidence="1">
    <location>
        <begin position="1"/>
        <end position="69"/>
    </location>
</feature>
<proteinExistence type="predicted"/>
<name>A0A3P6QTH8_DIBLA</name>
<reference evidence="2 3" key="1">
    <citation type="submission" date="2018-11" db="EMBL/GenBank/DDBJ databases">
        <authorList>
            <consortium name="Pathogen Informatics"/>
        </authorList>
    </citation>
    <scope>NUCLEOTIDE SEQUENCE [LARGE SCALE GENOMIC DNA]</scope>
</reference>
<dbReference type="Proteomes" id="UP000281553">
    <property type="component" value="Unassembled WGS sequence"/>
</dbReference>
<accession>A0A3P6QTH8</accession>
<feature type="non-terminal residue" evidence="2">
    <location>
        <position position="69"/>
    </location>
</feature>
<protein>
    <submittedName>
        <fullName evidence="2">Uncharacterized protein</fullName>
    </submittedName>
</protein>
<evidence type="ECO:0000313" key="3">
    <source>
        <dbReference type="Proteomes" id="UP000281553"/>
    </source>
</evidence>
<organism evidence="2 3">
    <name type="scientific">Dibothriocephalus latus</name>
    <name type="common">Fish tapeworm</name>
    <name type="synonym">Diphyllobothrium latum</name>
    <dbReference type="NCBI Taxonomy" id="60516"/>
    <lineage>
        <taxon>Eukaryota</taxon>
        <taxon>Metazoa</taxon>
        <taxon>Spiralia</taxon>
        <taxon>Lophotrochozoa</taxon>
        <taxon>Platyhelminthes</taxon>
        <taxon>Cestoda</taxon>
        <taxon>Eucestoda</taxon>
        <taxon>Diphyllobothriidea</taxon>
        <taxon>Diphyllobothriidae</taxon>
        <taxon>Dibothriocephalus</taxon>
    </lineage>
</organism>
<evidence type="ECO:0000256" key="1">
    <source>
        <dbReference type="SAM" id="MobiDB-lite"/>
    </source>
</evidence>